<dbReference type="PANTHER" id="PTHR43575:SF1">
    <property type="entry name" value="PROTEIN ABCI7, CHLOROPLASTIC"/>
    <property type="match status" value="1"/>
</dbReference>
<dbReference type="PANTHER" id="PTHR43575">
    <property type="entry name" value="PROTEIN ABCI7, CHLOROPLASTIC"/>
    <property type="match status" value="1"/>
</dbReference>
<dbReference type="VEuPathDB" id="PlasmoDB:PmUG01_09013100"/>
<feature type="region of interest" description="Disordered" evidence="2">
    <location>
        <begin position="993"/>
        <end position="1026"/>
    </location>
</feature>
<evidence type="ECO:0000259" key="4">
    <source>
        <dbReference type="Pfam" id="PF01458"/>
    </source>
</evidence>
<reference evidence="7" key="2">
    <citation type="submission" date="2016-05" db="EMBL/GenBank/DDBJ databases">
        <authorList>
            <person name="Naeem Raeece"/>
        </authorList>
    </citation>
    <scope>NUCLEOTIDE SEQUENCE [LARGE SCALE GENOMIC DNA]</scope>
</reference>
<dbReference type="InterPro" id="IPR037284">
    <property type="entry name" value="SUF_FeS_clus_asmbl_SufBD_sf"/>
</dbReference>
<gene>
    <name evidence="6" type="primary">SufD</name>
    <name evidence="5" type="ORF">PMALA_011560</name>
    <name evidence="6" type="ORF">PMUG01_09013100</name>
</gene>
<dbReference type="GO" id="GO:0016226">
    <property type="term" value="P:iron-sulfur cluster assembly"/>
    <property type="evidence" value="ECO:0007669"/>
    <property type="project" value="InterPro"/>
</dbReference>
<organism evidence="5 7">
    <name type="scientific">Plasmodium malariae</name>
    <dbReference type="NCBI Taxonomy" id="5858"/>
    <lineage>
        <taxon>Eukaryota</taxon>
        <taxon>Sar</taxon>
        <taxon>Alveolata</taxon>
        <taxon>Apicomplexa</taxon>
        <taxon>Aconoidasida</taxon>
        <taxon>Haemosporida</taxon>
        <taxon>Plasmodiidae</taxon>
        <taxon>Plasmodium</taxon>
        <taxon>Plasmodium (Plasmodium)</taxon>
    </lineage>
</organism>
<name>A0A1A8W097_PLAMA</name>
<keyword evidence="8" id="KW-1185">Reference proteome</keyword>
<keyword evidence="3" id="KW-0812">Transmembrane</keyword>
<feature type="compositionally biased region" description="Basic and acidic residues" evidence="2">
    <location>
        <begin position="682"/>
        <end position="691"/>
    </location>
</feature>
<dbReference type="SUPFAM" id="SSF101960">
    <property type="entry name" value="Stabilizer of iron transporter SufD"/>
    <property type="match status" value="1"/>
</dbReference>
<dbReference type="OMA" id="YKKNTQP"/>
<evidence type="ECO:0000256" key="2">
    <source>
        <dbReference type="SAM" id="MobiDB-lite"/>
    </source>
</evidence>
<reference evidence="6 8" key="3">
    <citation type="submission" date="2016-06" db="EMBL/GenBank/DDBJ databases">
        <authorList>
            <consortium name="Pathogen Informatics"/>
        </authorList>
    </citation>
    <scope>NUCLEOTIDE SEQUENCE [LARGE SCALE GENOMIC DNA]</scope>
</reference>
<feature type="transmembrane region" description="Helical" evidence="3">
    <location>
        <begin position="9"/>
        <end position="27"/>
    </location>
</feature>
<dbReference type="EMBL" id="LT594630">
    <property type="protein sequence ID" value="SCN12563.1"/>
    <property type="molecule type" value="Genomic_DNA"/>
</dbReference>
<keyword evidence="3" id="KW-1133">Transmembrane helix</keyword>
<dbReference type="GeneID" id="39868659"/>
<protein>
    <submittedName>
        <fullName evidence="5">FeS cluster assembly protein SufD, putative</fullName>
    </submittedName>
</protein>
<evidence type="ECO:0000313" key="8">
    <source>
        <dbReference type="Proteomes" id="UP000219813"/>
    </source>
</evidence>
<evidence type="ECO:0000256" key="1">
    <source>
        <dbReference type="SAM" id="Coils"/>
    </source>
</evidence>
<dbReference type="KEGG" id="pmal:PMUG01_09013100"/>
<feature type="coiled-coil region" evidence="1">
    <location>
        <begin position="822"/>
        <end position="849"/>
    </location>
</feature>
<dbReference type="EMBL" id="FLQW01000632">
    <property type="protein sequence ID" value="SBS85063.1"/>
    <property type="molecule type" value="Genomic_DNA"/>
</dbReference>
<evidence type="ECO:0000256" key="3">
    <source>
        <dbReference type="SAM" id="Phobius"/>
    </source>
</evidence>
<dbReference type="Proteomes" id="UP000078597">
    <property type="component" value="Unassembled WGS sequence"/>
</dbReference>
<feature type="compositionally biased region" description="Basic and acidic residues" evidence="2">
    <location>
        <begin position="744"/>
        <end position="756"/>
    </location>
</feature>
<feature type="region of interest" description="Disordered" evidence="2">
    <location>
        <begin position="682"/>
        <end position="761"/>
    </location>
</feature>
<sequence>MPKRFIRNYVFVFLLLTNNFTNIFYFVENKNFNDVYTINAKFLKDIKLKEANKLKPQYKNYILKNIKKNKNNIRNRGGQKYNRNDIKKKVYSIYFNKHFENIFHTYTKIFCDKNITYYGKSGGYKKVEGSLGSTLSSYEEHTHIKEHHTENIKNVRTVHNVGNTPLIANERAYLKKGKMYFPEISRNFFINLSISSRKRRKNRSFQNYLRKYEELYKKFTPETDEEQDIDDHVSKNSHNMSNIIINEWCLRNNENKYNMTLIYDSLSNLHNNEYRDVESVNNFIKNNEIIEKQEWEEKNNPYLTYKYIYKYKNPIDQKYNFYKYEYYIPKLITYDEDISTEPKFVPSNFNSPKCYNNSPINSLTTSGFTSRNIDTFGKERNKIYSFDTPNDVKRNIYFNNLLLISSSYNQHFFSNLTFLLNLHTLQILIRDKTAIETDYIIDKFDQLKEKLIEINVTNSKKGENSLSVNPSSSEKKQAPVISSTNTNVHLNLKTINDELNSTEDAEKGVEINKNVSKKDENVKIDKIDTSKNEDMPSANYQMDEEISRHLTHKKSLFDDQIQVFKTKYSENVLEDKEFIKLWKYNMNSEIIENMNKVPLPNIYLNIDDPKYCLWKILQNSGKSAFKEIPTPNRKLEAWRQQLNLKDFYKQNFDTSISLRNISKEELINFKMKILNTSHQEDKNVKGFKNENEQGSYDKNSLNTPKQEKKKHHDGNYEDASEITTLHQRDEKYKNRNNAETPDGDVIKENHYRDDGKVLGGNEKSLKEQPYLTTNMNKEIINSSYNKDTEISKCKRKYKDAFYTLVVRDGIVDEYLSDDISILKNLNNELKKSAEKNSENENELHETSKNDNIEEKTKKSKIFVGSFFNIKDVEVEYLINKELYFIPEHSNWYKKNTQPFVRGQIGKQSRKFDNDYPIYDYRKSDFGMAKFSSLNLASIKDCAVVYLDKDIDLSDKFFHIIFISTSKNEDDHVNNKESEYTVYENAPLCVDAQDTNKTSEGLTKGEKEDNDSNSSKSENVQYDDTHTRINLSGNEKEISGKEKRKYAEKELTNYMYSPITNPRLVVYIKANSKINIYESHISLNNNNSGLVNAFSRICMEAKSNVKHTMSQELGKYVWHFHNVSVKNGLEANYKFVDILLGSKSSRVNLQIEGEKGCKQESYGLSLLEDKQNISQYEMFHHEHPYMETNQLFKFLVSEKAHAVWRSRGRIERDAIKAKLNTLCRSVLLNFGASAVAIPTLEIIPSDIEYANHGATISDLEEEPIFSLMTRGINEKIAREIIMKSFVNEILEHISDENLKERVIQKVMKFSTKYKKVPLPDFIMKKKRSLCTPSK</sequence>
<dbReference type="InterPro" id="IPR055346">
    <property type="entry name" value="Fe-S_cluster_assembly_SufBD"/>
</dbReference>
<dbReference type="Proteomes" id="UP000219813">
    <property type="component" value="Chromosome 9"/>
</dbReference>
<feature type="domain" description="SUF system FeS cluster assembly SufBD core" evidence="4">
    <location>
        <begin position="1059"/>
        <end position="1284"/>
    </location>
</feature>
<feature type="compositionally biased region" description="Polar residues" evidence="2">
    <location>
        <begin position="692"/>
        <end position="704"/>
    </location>
</feature>
<dbReference type="RefSeq" id="XP_028861460.1">
    <property type="nucleotide sequence ID" value="XM_029004808.1"/>
</dbReference>
<reference evidence="5" key="1">
    <citation type="submission" date="2016-05" db="EMBL/GenBank/DDBJ databases">
        <authorList>
            <person name="Lavstsen T."/>
            <person name="Jespersen J.S."/>
        </authorList>
    </citation>
    <scope>NUCLEOTIDE SEQUENCE [LARGE SCALE GENOMIC DNA]</scope>
</reference>
<evidence type="ECO:0000313" key="7">
    <source>
        <dbReference type="Proteomes" id="UP000078597"/>
    </source>
</evidence>
<proteinExistence type="predicted"/>
<evidence type="ECO:0000313" key="5">
    <source>
        <dbReference type="EMBL" id="SBS85063.1"/>
    </source>
</evidence>
<evidence type="ECO:0000313" key="6">
    <source>
        <dbReference type="EMBL" id="SCN12563.1"/>
    </source>
</evidence>
<keyword evidence="1" id="KW-0175">Coiled coil</keyword>
<keyword evidence="3" id="KW-0472">Membrane</keyword>
<dbReference type="OrthoDB" id="2510at2759"/>
<dbReference type="Pfam" id="PF01458">
    <property type="entry name" value="SUFBD_core"/>
    <property type="match status" value="1"/>
</dbReference>
<dbReference type="InterPro" id="IPR000825">
    <property type="entry name" value="SUF_FeS_clus_asmbl_SufBD_core"/>
</dbReference>
<accession>A0A1A8W097</accession>